<dbReference type="SMART" id="SM00165">
    <property type="entry name" value="UBA"/>
    <property type="match status" value="1"/>
</dbReference>
<dbReference type="InterPro" id="IPR035952">
    <property type="entry name" value="Rhomboid-like_sf"/>
</dbReference>
<dbReference type="GO" id="GO:0016020">
    <property type="term" value="C:membrane"/>
    <property type="evidence" value="ECO:0007669"/>
    <property type="project" value="UniProtKB-SubCell"/>
</dbReference>
<dbReference type="EMBL" id="LRGB01003375">
    <property type="protein sequence ID" value="KZS02910.1"/>
    <property type="molecule type" value="Genomic_DNA"/>
</dbReference>
<evidence type="ECO:0000313" key="6">
    <source>
        <dbReference type="Proteomes" id="UP000076858"/>
    </source>
</evidence>
<dbReference type="Pfam" id="PF00627">
    <property type="entry name" value="UBA"/>
    <property type="match status" value="1"/>
</dbReference>
<dbReference type="PROSITE" id="PS50030">
    <property type="entry name" value="UBA"/>
    <property type="match status" value="1"/>
</dbReference>
<gene>
    <name evidence="5" type="ORF">APZ42_034336</name>
</gene>
<protein>
    <submittedName>
        <fullName evidence="5">Ubiquitin-associated domain-containing protein 2</fullName>
    </submittedName>
</protein>
<reference evidence="5 6" key="1">
    <citation type="submission" date="2016-03" db="EMBL/GenBank/DDBJ databases">
        <title>EvidentialGene: Evidence-directed Construction of Genes on Genomes.</title>
        <authorList>
            <person name="Gilbert D.G."/>
            <person name="Choi J.-H."/>
            <person name="Mockaitis K."/>
            <person name="Colbourne J."/>
            <person name="Pfrender M."/>
        </authorList>
    </citation>
    <scope>NUCLEOTIDE SEQUENCE [LARGE SCALE GENOMIC DNA]</scope>
    <source>
        <strain evidence="5 6">Xinb3</strain>
        <tissue evidence="5">Complete organism</tissue>
    </source>
</reference>
<organism evidence="5 6">
    <name type="scientific">Daphnia magna</name>
    <dbReference type="NCBI Taxonomy" id="35525"/>
    <lineage>
        <taxon>Eukaryota</taxon>
        <taxon>Metazoa</taxon>
        <taxon>Ecdysozoa</taxon>
        <taxon>Arthropoda</taxon>
        <taxon>Crustacea</taxon>
        <taxon>Branchiopoda</taxon>
        <taxon>Diplostraca</taxon>
        <taxon>Cladocera</taxon>
        <taxon>Anomopoda</taxon>
        <taxon>Daphniidae</taxon>
        <taxon>Daphnia</taxon>
    </lineage>
</organism>
<dbReference type="Proteomes" id="UP000076858">
    <property type="component" value="Unassembled WGS sequence"/>
</dbReference>
<dbReference type="PANTHER" id="PTHR43066">
    <property type="entry name" value="RHOMBOID-RELATED PROTEIN"/>
    <property type="match status" value="1"/>
</dbReference>
<evidence type="ECO:0000256" key="4">
    <source>
        <dbReference type="ARBA" id="ARBA00023136"/>
    </source>
</evidence>
<proteinExistence type="predicted"/>
<dbReference type="InterPro" id="IPR015940">
    <property type="entry name" value="UBA"/>
</dbReference>
<accession>A0A164K3C9</accession>
<dbReference type="AlphaFoldDB" id="A0A164K3C9"/>
<keyword evidence="6" id="KW-1185">Reference proteome</keyword>
<dbReference type="PANTHER" id="PTHR43066:SF21">
    <property type="entry name" value="UBIQUITIN-ASSOCIATED DOMAIN-CONTAINING PROTEIN 2"/>
    <property type="match status" value="1"/>
</dbReference>
<evidence type="ECO:0000256" key="1">
    <source>
        <dbReference type="ARBA" id="ARBA00004141"/>
    </source>
</evidence>
<keyword evidence="2" id="KW-0812">Transmembrane</keyword>
<dbReference type="SUPFAM" id="SSF46934">
    <property type="entry name" value="UBA-like"/>
    <property type="match status" value="1"/>
</dbReference>
<dbReference type="GO" id="GO:0004252">
    <property type="term" value="F:serine-type endopeptidase activity"/>
    <property type="evidence" value="ECO:0007669"/>
    <property type="project" value="TreeGrafter"/>
</dbReference>
<dbReference type="Gene3D" id="1.20.1540.10">
    <property type="entry name" value="Rhomboid-like"/>
    <property type="match status" value="1"/>
</dbReference>
<dbReference type="InterPro" id="IPR009060">
    <property type="entry name" value="UBA-like_sf"/>
</dbReference>
<comment type="subcellular location">
    <subcellularLocation>
        <location evidence="1">Membrane</location>
        <topology evidence="1">Multi-pass membrane protein</topology>
    </subcellularLocation>
</comment>
<dbReference type="OrthoDB" id="272778at2759"/>
<evidence type="ECO:0000256" key="3">
    <source>
        <dbReference type="ARBA" id="ARBA00022989"/>
    </source>
</evidence>
<dbReference type="STRING" id="35525.A0A164K3C9"/>
<keyword evidence="4" id="KW-0472">Membrane</keyword>
<dbReference type="SUPFAM" id="SSF144091">
    <property type="entry name" value="Rhomboid-like"/>
    <property type="match status" value="1"/>
</dbReference>
<name>A0A164K3C9_9CRUS</name>
<comment type="caution">
    <text evidence="5">The sequence shown here is derived from an EMBL/GenBank/DDBJ whole genome shotgun (WGS) entry which is preliminary data.</text>
</comment>
<dbReference type="Gene3D" id="1.10.8.10">
    <property type="entry name" value="DNA helicase RuvA subunit, C-terminal domain"/>
    <property type="match status" value="1"/>
</dbReference>
<keyword evidence="3" id="KW-1133">Transmembrane helix</keyword>
<evidence type="ECO:0000313" key="5">
    <source>
        <dbReference type="EMBL" id="KZS02910.1"/>
    </source>
</evidence>
<sequence length="358" mass="40063">MATYVSQYSTTGFYRAPVSKGLMGALFVTCTAIHVPLLSHLRVYLICQLPNTFTSGEVWRLFTSQAAFLETKDLICAALLIYYFRVFERRLGSKKFASHLFATSLISLALQVPLILLIRSTGWSSYHHGHLPPGPYGLIFPLFVPYLCDIPRMTRTHILGIPITGKTLTYLVGLQVCSTSFPTAVAAFCSIAAGLLYRWNVLKIQDWLVIPDWLARLTNLTLGRLLSSSPPADGPMGATLEIQRQEQMERLEHQMLLQRSRDGPPRQNTGQGYAERLVGPEMQWGEQGANGHPRRRRANDFPNLFNPNEARPNNRVPPSEENVTFLTSMGFSRDRVMRALQTTGNNVEAAANLLVNDV</sequence>
<evidence type="ECO:0000256" key="2">
    <source>
        <dbReference type="ARBA" id="ARBA00022692"/>
    </source>
</evidence>